<dbReference type="AlphaFoldDB" id="A0AAW9RWT5"/>
<accession>A0AAW9RWT5</accession>
<sequence length="144" mass="16081">MKNSSLSILASLMLFSCGITSNSNVFDSDKLRGKYKVIIDPDIFVDEEKNNLASGLAMLMLSAANADVSFSENNKCTYSYSLGSMGKTISFKYKIENDSLVYLKPEGKDWAGPIVIRKFDDSYDNIELYKEGEKAPFTLRKVSE</sequence>
<dbReference type="RefSeq" id="WP_346822060.1">
    <property type="nucleotide sequence ID" value="NZ_JBDKWZ010000008.1"/>
</dbReference>
<dbReference type="Proteomes" id="UP001403385">
    <property type="component" value="Unassembled WGS sequence"/>
</dbReference>
<organism evidence="2 3">
    <name type="scientific">Rapidithrix thailandica</name>
    <dbReference type="NCBI Taxonomy" id="413964"/>
    <lineage>
        <taxon>Bacteria</taxon>
        <taxon>Pseudomonadati</taxon>
        <taxon>Bacteroidota</taxon>
        <taxon>Cytophagia</taxon>
        <taxon>Cytophagales</taxon>
        <taxon>Flammeovirgaceae</taxon>
        <taxon>Rapidithrix</taxon>
    </lineage>
</organism>
<evidence type="ECO:0000313" key="2">
    <source>
        <dbReference type="EMBL" id="MEN7549284.1"/>
    </source>
</evidence>
<name>A0AAW9RWT5_9BACT</name>
<evidence type="ECO:0008006" key="4">
    <source>
        <dbReference type="Google" id="ProtNLM"/>
    </source>
</evidence>
<feature type="signal peptide" evidence="1">
    <location>
        <begin position="1"/>
        <end position="21"/>
    </location>
</feature>
<gene>
    <name evidence="2" type="ORF">AAG747_15275</name>
</gene>
<proteinExistence type="predicted"/>
<keyword evidence="3" id="KW-1185">Reference proteome</keyword>
<protein>
    <recommendedName>
        <fullName evidence="4">Lipocalin-like domain-containing protein</fullName>
    </recommendedName>
</protein>
<evidence type="ECO:0000313" key="3">
    <source>
        <dbReference type="Proteomes" id="UP001403385"/>
    </source>
</evidence>
<dbReference type="EMBL" id="JBDKWZ010000008">
    <property type="protein sequence ID" value="MEN7549284.1"/>
    <property type="molecule type" value="Genomic_DNA"/>
</dbReference>
<dbReference type="PROSITE" id="PS51257">
    <property type="entry name" value="PROKAR_LIPOPROTEIN"/>
    <property type="match status" value="1"/>
</dbReference>
<comment type="caution">
    <text evidence="2">The sequence shown here is derived from an EMBL/GenBank/DDBJ whole genome shotgun (WGS) entry which is preliminary data.</text>
</comment>
<keyword evidence="1" id="KW-0732">Signal</keyword>
<evidence type="ECO:0000256" key="1">
    <source>
        <dbReference type="SAM" id="SignalP"/>
    </source>
</evidence>
<reference evidence="2 3" key="1">
    <citation type="submission" date="2024-04" db="EMBL/GenBank/DDBJ databases">
        <title>Novel genus in family Flammeovirgaceae.</title>
        <authorList>
            <person name="Nguyen T.H."/>
            <person name="Vuong T.Q."/>
            <person name="Le H."/>
            <person name="Kim S.-G."/>
        </authorList>
    </citation>
    <scope>NUCLEOTIDE SEQUENCE [LARGE SCALE GENOMIC DNA]</scope>
    <source>
        <strain evidence="2 3">JCM 23209</strain>
    </source>
</reference>
<feature type="chain" id="PRO_5043746052" description="Lipocalin-like domain-containing protein" evidence="1">
    <location>
        <begin position="22"/>
        <end position="144"/>
    </location>
</feature>